<protein>
    <submittedName>
        <fullName evidence="1">Uncharacterized protein</fullName>
    </submittedName>
</protein>
<organism evidence="1 2">
    <name type="scientific">Oryza meyeriana var. granulata</name>
    <dbReference type="NCBI Taxonomy" id="110450"/>
    <lineage>
        <taxon>Eukaryota</taxon>
        <taxon>Viridiplantae</taxon>
        <taxon>Streptophyta</taxon>
        <taxon>Embryophyta</taxon>
        <taxon>Tracheophyta</taxon>
        <taxon>Spermatophyta</taxon>
        <taxon>Magnoliopsida</taxon>
        <taxon>Liliopsida</taxon>
        <taxon>Poales</taxon>
        <taxon>Poaceae</taxon>
        <taxon>BOP clade</taxon>
        <taxon>Oryzoideae</taxon>
        <taxon>Oryzeae</taxon>
        <taxon>Oryzinae</taxon>
        <taxon>Oryza</taxon>
        <taxon>Oryza meyeriana</taxon>
    </lineage>
</organism>
<evidence type="ECO:0000313" key="2">
    <source>
        <dbReference type="Proteomes" id="UP000479710"/>
    </source>
</evidence>
<dbReference type="Proteomes" id="UP000479710">
    <property type="component" value="Unassembled WGS sequence"/>
</dbReference>
<name>A0A6G1CE81_9ORYZ</name>
<sequence>MHHFVDVPAEPALMLNIALHEESVVLVGRRGGEVGRRLKMKVGSGVVGKQAGRADGHPSDLKPQAIQMMRMMVGLAQVLFHN</sequence>
<dbReference type="AlphaFoldDB" id="A0A6G1CE81"/>
<evidence type="ECO:0000313" key="1">
    <source>
        <dbReference type="EMBL" id="KAF0898482.1"/>
    </source>
</evidence>
<gene>
    <name evidence="1" type="ORF">E2562_008083</name>
</gene>
<keyword evidence="2" id="KW-1185">Reference proteome</keyword>
<reference evidence="1 2" key="1">
    <citation type="submission" date="2019-11" db="EMBL/GenBank/DDBJ databases">
        <title>Whole genome sequence of Oryza granulata.</title>
        <authorList>
            <person name="Li W."/>
        </authorList>
    </citation>
    <scope>NUCLEOTIDE SEQUENCE [LARGE SCALE GENOMIC DNA]</scope>
    <source>
        <strain evidence="2">cv. Menghai</strain>
        <tissue evidence="1">Leaf</tissue>
    </source>
</reference>
<accession>A0A6G1CE81</accession>
<proteinExistence type="predicted"/>
<dbReference type="EMBL" id="SPHZ02000009">
    <property type="protein sequence ID" value="KAF0898482.1"/>
    <property type="molecule type" value="Genomic_DNA"/>
</dbReference>
<comment type="caution">
    <text evidence="1">The sequence shown here is derived from an EMBL/GenBank/DDBJ whole genome shotgun (WGS) entry which is preliminary data.</text>
</comment>